<dbReference type="EMBL" id="VBRY01000009">
    <property type="protein sequence ID" value="TLS66521.1"/>
    <property type="molecule type" value="Genomic_DNA"/>
</dbReference>
<protein>
    <recommendedName>
        <fullName evidence="3">DUF465 domain-containing protein</fullName>
    </recommendedName>
</protein>
<evidence type="ECO:0000313" key="1">
    <source>
        <dbReference type="EMBL" id="TLS66521.1"/>
    </source>
</evidence>
<comment type="caution">
    <text evidence="1">The sequence shown here is derived from an EMBL/GenBank/DDBJ whole genome shotgun (WGS) entry which is preliminary data.</text>
</comment>
<organism evidence="1 2">
    <name type="scientific">Mariprofundus erugo</name>
    <dbReference type="NCBI Taxonomy" id="2528639"/>
    <lineage>
        <taxon>Bacteria</taxon>
        <taxon>Pseudomonadati</taxon>
        <taxon>Pseudomonadota</taxon>
        <taxon>Candidatius Mariprofundia</taxon>
        <taxon>Mariprofundales</taxon>
        <taxon>Mariprofundaceae</taxon>
        <taxon>Mariprofundus</taxon>
    </lineage>
</organism>
<dbReference type="AlphaFoldDB" id="A0A5R9GIH7"/>
<proteinExistence type="predicted"/>
<name>A0A5R9GIH7_9PROT</name>
<keyword evidence="2" id="KW-1185">Reference proteome</keyword>
<evidence type="ECO:0000313" key="2">
    <source>
        <dbReference type="Proteomes" id="UP000306585"/>
    </source>
</evidence>
<dbReference type="Proteomes" id="UP000306585">
    <property type="component" value="Unassembled WGS sequence"/>
</dbReference>
<reference evidence="1 2" key="1">
    <citation type="journal article" date="2019" name="Appl. Environ. Microbiol.">
        <title>Environmental Evidence and Genomic Insight of Iron-oxidizing Bacteria Preference Towards More Corrosion Resistant Stainless Steel at Higher Salinities.</title>
        <authorList>
            <person name="Garrison C.E."/>
            <person name="Price K.A."/>
            <person name="Field E.K."/>
        </authorList>
    </citation>
    <scope>NUCLEOTIDE SEQUENCE [LARGE SCALE GENOMIC DNA]</scope>
    <source>
        <strain evidence="1 2">P3</strain>
    </source>
</reference>
<accession>A0A5R9GIH7</accession>
<sequence length="88" mass="10720">MKLRKLLKKLNDYLYEEEYKRHDRDEGLSRVLKKLKKKELKLQEEIAGEMDEGERRLLEQELKIVHSQREKGVRLLAEARGKSWEKRE</sequence>
<gene>
    <name evidence="1" type="ORF">FEF65_10170</name>
</gene>
<evidence type="ECO:0008006" key="3">
    <source>
        <dbReference type="Google" id="ProtNLM"/>
    </source>
</evidence>
<dbReference type="RefSeq" id="WP_138239701.1">
    <property type="nucleotide sequence ID" value="NZ_VBRY01000009.1"/>
</dbReference>